<dbReference type="Pfam" id="PF13251">
    <property type="entry name" value="DUF4042"/>
    <property type="match status" value="1"/>
</dbReference>
<feature type="region of interest" description="Disordered" evidence="1">
    <location>
        <begin position="313"/>
        <end position="376"/>
    </location>
</feature>
<dbReference type="Gramene" id="TRITD7Bv1G115330.4">
    <property type="protein sequence ID" value="TRITD7Bv1G115330.4"/>
    <property type="gene ID" value="TRITD7Bv1G115330"/>
</dbReference>
<evidence type="ECO:0000256" key="1">
    <source>
        <dbReference type="SAM" id="MobiDB-lite"/>
    </source>
</evidence>
<accession>A0A9R1C1K0</accession>
<dbReference type="Gene3D" id="1.25.10.10">
    <property type="entry name" value="Leucine-rich Repeat Variant"/>
    <property type="match status" value="2"/>
</dbReference>
<dbReference type="InterPro" id="IPR016024">
    <property type="entry name" value="ARM-type_fold"/>
</dbReference>
<reference evidence="3 4" key="1">
    <citation type="submission" date="2017-09" db="EMBL/GenBank/DDBJ databases">
        <authorList>
            <consortium name="International Durum Wheat Genome Sequencing Consortium (IDWGSC)"/>
            <person name="Milanesi L."/>
        </authorList>
    </citation>
    <scope>NUCLEOTIDE SEQUENCE [LARGE SCALE GENOMIC DNA]</scope>
    <source>
        <strain evidence="4">cv. Svevo</strain>
    </source>
</reference>
<feature type="compositionally biased region" description="Basic and acidic residues" evidence="1">
    <location>
        <begin position="344"/>
        <end position="361"/>
    </location>
</feature>
<evidence type="ECO:0000313" key="3">
    <source>
        <dbReference type="EMBL" id="VAI88021.1"/>
    </source>
</evidence>
<sequence>MATSTSTSTSGGGGARPWRTALLTLRDESVASPSPPALLALLRRLLLPPSSPSLAASAAALSPHEVGSDVAFLAEKAAAVAPCAGAADALRGVCHLIREVMCKTNTEIDSSGWLAVLTFLHELVKCSVEGACLKGHCDRTSALNTLSDCLQILRFLSKDLGRGGSLTENSHVLRVLILIISCLQAELNMTDKSNGPGISSHISVSTNNKNYNTWDMEISAFSMMEDILCKIASSMSEVLWQSVVEVLRKVMDSVTARNLIIESSVMSRFYTSFLRCLHFVLSEPKASLSGHVAGFVANLQMFFVYGLRSSSPSAITPKENKTDSQSRGSGRGRYKPPHLRKKDGKTNDSLDDRSSDSESSRYDLGSSDSDLSDTDGYAKSGDRFRSSKARLAAILCIQDICRADPKSLTSLWPLLLPENDVLQQRKYRATLMTCLIFDPITKVRVEAASTIAAMLEGQALVLTQVAEYKESSKLGSFTTLSCSLGQILMQLHTGMMFLVQRETQTTLLAAVFRVLILLISATPYPRMPKELLPTVITAMCGRLLDRNSNKNEHYALLVNVLSCLEAAFAKGPPSSDVFGVLIDHCAGPSLAQQKSSVVVILLHCIEEEMHFSVRCGALQVLRSVVHNYPSCANIIWEKVRDIVLDLLQTESFEDQKCDANFGPPKEELSTKGRCLVAGIKVIDECLRVSSGFKGADDLKECRLLDIQQFSDCTVNKSIKSAPHFEIETPGPSQNCSLDITLGTNRWTEVLETHLPRGLSHASAMVRTASLTCFAGMTSDVFFSLPVNKRDYVTSSSVHAALSDAVATVRSAACRAIGIVSCFSQILSSPSLPGEFIKAIDFNTQNSSTPVRITASWALANLCSSIRFRALELQTDPTADLLDKSTISLLVEIALRLTKDGEKVKSNAVRALGYLSRFIRFNHHCDAVDDSRNSVFYGDPVCLQTIVQALMSSVTTGNVKVQWNVCHALSNLFMNDTVRLSEMQWASSVYSILLLLLRDSNNYKIRMHAAVALAVPVTRLDYGSSFPDVVRGLTHVLESLSSNSSSSPSNFKHRDNLEKQLTFTALHLLGFVSPKDDQSLKDFLIKVSTLALCNMHALKKYPIKASFLEDWLKGLCSAFNSAEDQPLASETINDEDGFSPNVSQKVMLSSAVVSLLNVYTSGNQQVITQRFEQLARSTA</sequence>
<dbReference type="InterPro" id="IPR025283">
    <property type="entry name" value="DUF4042"/>
</dbReference>
<feature type="compositionally biased region" description="Basic residues" evidence="1">
    <location>
        <begin position="330"/>
        <end position="343"/>
    </location>
</feature>
<dbReference type="InterPro" id="IPR011989">
    <property type="entry name" value="ARM-like"/>
</dbReference>
<dbReference type="InterPro" id="IPR052107">
    <property type="entry name" value="HEAT6"/>
</dbReference>
<organism evidence="3 4">
    <name type="scientific">Triticum turgidum subsp. durum</name>
    <name type="common">Durum wheat</name>
    <name type="synonym">Triticum durum</name>
    <dbReference type="NCBI Taxonomy" id="4567"/>
    <lineage>
        <taxon>Eukaryota</taxon>
        <taxon>Viridiplantae</taxon>
        <taxon>Streptophyta</taxon>
        <taxon>Embryophyta</taxon>
        <taxon>Tracheophyta</taxon>
        <taxon>Spermatophyta</taxon>
        <taxon>Magnoliopsida</taxon>
        <taxon>Liliopsida</taxon>
        <taxon>Poales</taxon>
        <taxon>Poaceae</taxon>
        <taxon>BOP clade</taxon>
        <taxon>Pooideae</taxon>
        <taxon>Triticodae</taxon>
        <taxon>Triticeae</taxon>
        <taxon>Triticinae</taxon>
        <taxon>Triticum</taxon>
    </lineage>
</organism>
<dbReference type="AlphaFoldDB" id="A0A9R1C1K0"/>
<proteinExistence type="predicted"/>
<evidence type="ECO:0000259" key="2">
    <source>
        <dbReference type="Pfam" id="PF13251"/>
    </source>
</evidence>
<keyword evidence="4" id="KW-1185">Reference proteome</keyword>
<gene>
    <name evidence="3" type="ORF">TRITD_7Bv1G115330</name>
</gene>
<dbReference type="OMA" id="NCLEMEE"/>
<dbReference type="Proteomes" id="UP000324705">
    <property type="component" value="Chromosome 7B"/>
</dbReference>
<feature type="domain" description="DUF4042" evidence="2">
    <location>
        <begin position="388"/>
        <end position="565"/>
    </location>
</feature>
<name>A0A9R1C1K0_TRITD</name>
<dbReference type="EMBL" id="LT934124">
    <property type="protein sequence ID" value="VAI88021.1"/>
    <property type="molecule type" value="Genomic_DNA"/>
</dbReference>
<evidence type="ECO:0000313" key="4">
    <source>
        <dbReference type="Proteomes" id="UP000324705"/>
    </source>
</evidence>
<protein>
    <recommendedName>
        <fullName evidence="2">DUF4042 domain-containing protein</fullName>
    </recommendedName>
</protein>
<dbReference type="SUPFAM" id="SSF48371">
    <property type="entry name" value="ARM repeat"/>
    <property type="match status" value="2"/>
</dbReference>
<dbReference type="PANTHER" id="PTHR13366">
    <property type="entry name" value="MALARIA ANTIGEN-RELATED"/>
    <property type="match status" value="1"/>
</dbReference>
<dbReference type="PANTHER" id="PTHR13366:SF0">
    <property type="entry name" value="HEAT REPEAT-CONTAINING PROTEIN 6"/>
    <property type="match status" value="1"/>
</dbReference>